<keyword evidence="6" id="KW-1185">Reference proteome</keyword>
<dbReference type="Pfam" id="PF14226">
    <property type="entry name" value="DIOX_N"/>
    <property type="match status" value="1"/>
</dbReference>
<evidence type="ECO:0000259" key="4">
    <source>
        <dbReference type="Pfam" id="PF14226"/>
    </source>
</evidence>
<accession>A0A5N6QYC2</accession>
<dbReference type="PANTHER" id="PTHR10209">
    <property type="entry name" value="OXIDOREDUCTASE, 2OG-FE II OXYGENASE FAMILY PROTEIN"/>
    <property type="match status" value="1"/>
</dbReference>
<dbReference type="InterPro" id="IPR026992">
    <property type="entry name" value="DIOX_N"/>
</dbReference>
<reference evidence="5 6" key="1">
    <citation type="submission" date="2019-06" db="EMBL/GenBank/DDBJ databases">
        <title>A chromosomal-level reference genome of Carpinus fangiana (Coryloideae, Betulaceae).</title>
        <authorList>
            <person name="Yang X."/>
            <person name="Wang Z."/>
            <person name="Zhang L."/>
            <person name="Hao G."/>
            <person name="Liu J."/>
            <person name="Yang Y."/>
        </authorList>
    </citation>
    <scope>NUCLEOTIDE SEQUENCE [LARGE SCALE GENOMIC DNA]</scope>
    <source>
        <strain evidence="5">Cfa_2016G</strain>
        <tissue evidence="5">Leaf</tissue>
    </source>
</reference>
<evidence type="ECO:0000256" key="1">
    <source>
        <dbReference type="ARBA" id="ARBA00022723"/>
    </source>
</evidence>
<name>A0A5N6QYC2_9ROSI</name>
<dbReference type="PANTHER" id="PTHR10209:SF776">
    <property type="entry name" value="2OG-FE(II) OXYGENASE FAMILY OXIDOREDUCTASE"/>
    <property type="match status" value="1"/>
</dbReference>
<dbReference type="Proteomes" id="UP000327013">
    <property type="component" value="Chromosome 3"/>
</dbReference>
<gene>
    <name evidence="5" type="ORF">FH972_008334</name>
</gene>
<organism evidence="5 6">
    <name type="scientific">Carpinus fangiana</name>
    <dbReference type="NCBI Taxonomy" id="176857"/>
    <lineage>
        <taxon>Eukaryota</taxon>
        <taxon>Viridiplantae</taxon>
        <taxon>Streptophyta</taxon>
        <taxon>Embryophyta</taxon>
        <taxon>Tracheophyta</taxon>
        <taxon>Spermatophyta</taxon>
        <taxon>Magnoliopsida</taxon>
        <taxon>eudicotyledons</taxon>
        <taxon>Gunneridae</taxon>
        <taxon>Pentapetalae</taxon>
        <taxon>rosids</taxon>
        <taxon>fabids</taxon>
        <taxon>Fagales</taxon>
        <taxon>Betulaceae</taxon>
        <taxon>Carpinus</taxon>
    </lineage>
</organism>
<dbReference type="GO" id="GO:0016491">
    <property type="term" value="F:oxidoreductase activity"/>
    <property type="evidence" value="ECO:0007669"/>
    <property type="project" value="UniProtKB-KW"/>
</dbReference>
<evidence type="ECO:0000256" key="3">
    <source>
        <dbReference type="ARBA" id="ARBA00023004"/>
    </source>
</evidence>
<proteinExistence type="predicted"/>
<keyword evidence="2" id="KW-0560">Oxidoreductase</keyword>
<protein>
    <recommendedName>
        <fullName evidence="4">Non-haem dioxygenase N-terminal domain-containing protein</fullName>
    </recommendedName>
</protein>
<sequence>MVITDTVESLTKNSINYDRLQELKAFDESKAGVKGLVDASITKIPIIFVRPPEDIARDFPSFGDPTSYRFTIPVINLGDTIGRHAKSVRRAAEIGFFQVVSHGIDESVLEEMLAAVRRFHELPREVKAE</sequence>
<dbReference type="GO" id="GO:0046872">
    <property type="term" value="F:metal ion binding"/>
    <property type="evidence" value="ECO:0007669"/>
    <property type="project" value="UniProtKB-KW"/>
</dbReference>
<keyword evidence="3" id="KW-0408">Iron</keyword>
<evidence type="ECO:0000313" key="6">
    <source>
        <dbReference type="Proteomes" id="UP000327013"/>
    </source>
</evidence>
<dbReference type="SUPFAM" id="SSF51197">
    <property type="entry name" value="Clavaminate synthase-like"/>
    <property type="match status" value="1"/>
</dbReference>
<dbReference type="EMBL" id="CM017323">
    <property type="protein sequence ID" value="KAE8022543.1"/>
    <property type="molecule type" value="Genomic_DNA"/>
</dbReference>
<dbReference type="AlphaFoldDB" id="A0A5N6QYC2"/>
<dbReference type="Gene3D" id="2.60.120.330">
    <property type="entry name" value="B-lactam Antibiotic, Isopenicillin N Synthase, Chain"/>
    <property type="match status" value="1"/>
</dbReference>
<evidence type="ECO:0000256" key="2">
    <source>
        <dbReference type="ARBA" id="ARBA00023002"/>
    </source>
</evidence>
<feature type="domain" description="Non-haem dioxygenase N-terminal" evidence="4">
    <location>
        <begin position="72"/>
        <end position="128"/>
    </location>
</feature>
<dbReference type="InterPro" id="IPR027443">
    <property type="entry name" value="IPNS-like_sf"/>
</dbReference>
<dbReference type="OrthoDB" id="288590at2759"/>
<keyword evidence="1" id="KW-0479">Metal-binding</keyword>
<evidence type="ECO:0000313" key="5">
    <source>
        <dbReference type="EMBL" id="KAE8022543.1"/>
    </source>
</evidence>